<organism evidence="2">
    <name type="scientific">Oscillatoriales cyanobacterium SpSt-402</name>
    <dbReference type="NCBI Taxonomy" id="2282168"/>
    <lineage>
        <taxon>Bacteria</taxon>
        <taxon>Bacillati</taxon>
        <taxon>Cyanobacteriota</taxon>
        <taxon>Cyanophyceae</taxon>
        <taxon>Oscillatoriophycideae</taxon>
        <taxon>Oscillatoriales</taxon>
    </lineage>
</organism>
<dbReference type="EMBL" id="DSRD01000574">
    <property type="protein sequence ID" value="HGW94439.1"/>
    <property type="molecule type" value="Genomic_DNA"/>
</dbReference>
<name>A0A832H2I4_9CYAN</name>
<dbReference type="AlphaFoldDB" id="A0A832H2I4"/>
<comment type="caution">
    <text evidence="2">The sequence shown here is derived from an EMBL/GenBank/DDBJ whole genome shotgun (WGS) entry which is preliminary data.</text>
</comment>
<feature type="transmembrane region" description="Helical" evidence="1">
    <location>
        <begin position="206"/>
        <end position="223"/>
    </location>
</feature>
<feature type="transmembrane region" description="Helical" evidence="1">
    <location>
        <begin position="20"/>
        <end position="41"/>
    </location>
</feature>
<accession>A0A832H2I4</accession>
<gene>
    <name evidence="2" type="ORF">ENR47_09185</name>
</gene>
<sequence length="245" mass="27695">MFKELNNQHSLIRQVLSNQLTLKLFSLFLAADLIFMILHLIHSYTTLLPNHDFSLEQDRGHSEILQYIKEYWIALLLGSLALRMRSLLYLGWSLLFTYILLDDAVEIHERVGRFIVRELGLTDAFRLRAQDFGELAITISVGLFFLVFLGVAYRLSNSTGRRVSRYLIVMLAAFAFFGVVVDIGHVAFGNPSIDPLLILLEDGGELVLMSAIVSAVFSLVEYLRPSIHLPSHSVDLSAEKALVEK</sequence>
<keyword evidence="1" id="KW-1133">Transmembrane helix</keyword>
<evidence type="ECO:0000313" key="2">
    <source>
        <dbReference type="EMBL" id="HGW94439.1"/>
    </source>
</evidence>
<protein>
    <submittedName>
        <fullName evidence="2">Uncharacterized protein</fullName>
    </submittedName>
</protein>
<reference evidence="2" key="1">
    <citation type="journal article" date="2020" name="mSystems">
        <title>Genome- and Community-Level Interaction Insights into Carbon Utilization and Element Cycling Functions of Hydrothermarchaeota in Hydrothermal Sediment.</title>
        <authorList>
            <person name="Zhou Z."/>
            <person name="Liu Y."/>
            <person name="Xu W."/>
            <person name="Pan J."/>
            <person name="Luo Z.H."/>
            <person name="Li M."/>
        </authorList>
    </citation>
    <scope>NUCLEOTIDE SEQUENCE [LARGE SCALE GENOMIC DNA]</scope>
    <source>
        <strain evidence="2">SpSt-402</strain>
    </source>
</reference>
<feature type="transmembrane region" description="Helical" evidence="1">
    <location>
        <begin position="167"/>
        <end position="186"/>
    </location>
</feature>
<keyword evidence="1" id="KW-0472">Membrane</keyword>
<keyword evidence="1" id="KW-0812">Transmembrane</keyword>
<feature type="transmembrane region" description="Helical" evidence="1">
    <location>
        <begin position="135"/>
        <end position="155"/>
    </location>
</feature>
<proteinExistence type="predicted"/>
<evidence type="ECO:0000256" key="1">
    <source>
        <dbReference type="SAM" id="Phobius"/>
    </source>
</evidence>